<dbReference type="InterPro" id="IPR052983">
    <property type="entry name" value="MFS_Riboflavin_Transporter"/>
</dbReference>
<dbReference type="Gene3D" id="1.20.1250.20">
    <property type="entry name" value="MFS general substrate transporter like domains"/>
    <property type="match status" value="2"/>
</dbReference>
<dbReference type="InterPro" id="IPR020846">
    <property type="entry name" value="MFS_dom"/>
</dbReference>
<evidence type="ECO:0000313" key="9">
    <source>
        <dbReference type="Proteomes" id="UP000199004"/>
    </source>
</evidence>
<dbReference type="InterPro" id="IPR036259">
    <property type="entry name" value="MFS_trans_sf"/>
</dbReference>
<feature type="transmembrane region" description="Helical" evidence="6">
    <location>
        <begin position="78"/>
        <end position="97"/>
    </location>
</feature>
<keyword evidence="2" id="KW-0813">Transport</keyword>
<dbReference type="InterPro" id="IPR011701">
    <property type="entry name" value="MFS"/>
</dbReference>
<dbReference type="OrthoDB" id="7200137at2"/>
<proteinExistence type="predicted"/>
<dbReference type="PANTHER" id="PTHR43385">
    <property type="entry name" value="RIBOFLAVIN TRANSPORTER RIBJ"/>
    <property type="match status" value="1"/>
</dbReference>
<keyword evidence="4 6" id="KW-1133">Transmembrane helix</keyword>
<sequence>MTLDAGALRRVVAVLCATEIVSWGVLFYAFTVAAVDISDTEGWPLTALVAVFTVAQLVGAATGVWVGRHIDAIGPRRVMTAGSALAVVAVVAISWAPTLATYAAAWVVAGAAMSATLYPPAFAAVTHWGGEHRVRALTAITLVAGFASTVFAPLTAWLLTVGDWRSAYLVLAAVLSLTVPLHWWGLRGPWTASVVVVDPSPDAAASPASAPEKVRLEGFVLLCLAMSLAGVSVYAVVVNLVPLLVEGGLTTSEAALALGIGGAGQVAGRLLYAPMARRLEVVARTRATLLFAGLLTVGLALVHQPLVLVAAISFAAGSARGVYTLLQATAVSDRWGTASYGARNGVLSGAVITASALSPWGGALLAAGLGSYQSAFLVLALVAVAAAGLVPRLPR</sequence>
<evidence type="ECO:0000256" key="2">
    <source>
        <dbReference type="ARBA" id="ARBA00022448"/>
    </source>
</evidence>
<accession>A0A1H0BV80</accession>
<reference evidence="8 9" key="1">
    <citation type="submission" date="2016-10" db="EMBL/GenBank/DDBJ databases">
        <authorList>
            <person name="de Groot N.N."/>
        </authorList>
    </citation>
    <scope>NUCLEOTIDE SEQUENCE [LARGE SCALE GENOMIC DNA]</scope>
    <source>
        <strain evidence="8 9">CGMCC 1.11147</strain>
    </source>
</reference>
<dbReference type="PANTHER" id="PTHR43385:SF1">
    <property type="entry name" value="RIBOFLAVIN TRANSPORTER RIBJ"/>
    <property type="match status" value="1"/>
</dbReference>
<dbReference type="Proteomes" id="UP000199004">
    <property type="component" value="Unassembled WGS sequence"/>
</dbReference>
<evidence type="ECO:0000256" key="6">
    <source>
        <dbReference type="SAM" id="Phobius"/>
    </source>
</evidence>
<gene>
    <name evidence="8" type="ORF">SAMN05192576_2243</name>
</gene>
<evidence type="ECO:0000256" key="1">
    <source>
        <dbReference type="ARBA" id="ARBA00004651"/>
    </source>
</evidence>
<feature type="transmembrane region" description="Helical" evidence="6">
    <location>
        <begin position="372"/>
        <end position="390"/>
    </location>
</feature>
<feature type="transmembrane region" description="Helical" evidence="6">
    <location>
        <begin position="137"/>
        <end position="160"/>
    </location>
</feature>
<evidence type="ECO:0000259" key="7">
    <source>
        <dbReference type="PROSITE" id="PS50850"/>
    </source>
</evidence>
<evidence type="ECO:0000256" key="5">
    <source>
        <dbReference type="ARBA" id="ARBA00023136"/>
    </source>
</evidence>
<dbReference type="EMBL" id="FNIC01000003">
    <property type="protein sequence ID" value="SDN49561.1"/>
    <property type="molecule type" value="Genomic_DNA"/>
</dbReference>
<feature type="domain" description="Major facilitator superfamily (MFS) profile" evidence="7">
    <location>
        <begin position="1"/>
        <end position="395"/>
    </location>
</feature>
<keyword evidence="3 6" id="KW-0812">Transmembrane</keyword>
<keyword evidence="5 6" id="KW-0472">Membrane</keyword>
<evidence type="ECO:0000313" key="8">
    <source>
        <dbReference type="EMBL" id="SDN49561.1"/>
    </source>
</evidence>
<dbReference type="AlphaFoldDB" id="A0A1H0BV80"/>
<dbReference type="SUPFAM" id="SSF103473">
    <property type="entry name" value="MFS general substrate transporter"/>
    <property type="match status" value="1"/>
</dbReference>
<feature type="transmembrane region" description="Helical" evidence="6">
    <location>
        <begin position="103"/>
        <end position="125"/>
    </location>
</feature>
<dbReference type="RefSeq" id="WP_091024771.1">
    <property type="nucleotide sequence ID" value="NZ_BKAE01000006.1"/>
</dbReference>
<dbReference type="PROSITE" id="PS50850">
    <property type="entry name" value="MFS"/>
    <property type="match status" value="1"/>
</dbReference>
<dbReference type="STRING" id="1005944.SAMN05192576_2243"/>
<feature type="transmembrane region" description="Helical" evidence="6">
    <location>
        <begin position="254"/>
        <end position="272"/>
    </location>
</feature>
<comment type="subcellular location">
    <subcellularLocation>
        <location evidence="1">Cell membrane</location>
        <topology evidence="1">Multi-pass membrane protein</topology>
    </subcellularLocation>
</comment>
<feature type="transmembrane region" description="Helical" evidence="6">
    <location>
        <begin position="12"/>
        <end position="35"/>
    </location>
</feature>
<protein>
    <submittedName>
        <fullName evidence="8">Predicted arabinose efflux permease, MFS family</fullName>
    </submittedName>
</protein>
<name>A0A1H0BV80_9ACTN</name>
<feature type="transmembrane region" description="Helical" evidence="6">
    <location>
        <begin position="47"/>
        <end position="66"/>
    </location>
</feature>
<evidence type="ECO:0000256" key="4">
    <source>
        <dbReference type="ARBA" id="ARBA00022989"/>
    </source>
</evidence>
<dbReference type="GO" id="GO:0022857">
    <property type="term" value="F:transmembrane transporter activity"/>
    <property type="evidence" value="ECO:0007669"/>
    <property type="project" value="InterPro"/>
</dbReference>
<dbReference type="GO" id="GO:0005886">
    <property type="term" value="C:plasma membrane"/>
    <property type="evidence" value="ECO:0007669"/>
    <property type="project" value="UniProtKB-SubCell"/>
</dbReference>
<feature type="transmembrane region" description="Helical" evidence="6">
    <location>
        <begin position="219"/>
        <end position="242"/>
    </location>
</feature>
<dbReference type="Pfam" id="PF07690">
    <property type="entry name" value="MFS_1"/>
    <property type="match status" value="1"/>
</dbReference>
<organism evidence="8 9">
    <name type="scientific">Nocardioides szechwanensis</name>
    <dbReference type="NCBI Taxonomy" id="1005944"/>
    <lineage>
        <taxon>Bacteria</taxon>
        <taxon>Bacillati</taxon>
        <taxon>Actinomycetota</taxon>
        <taxon>Actinomycetes</taxon>
        <taxon>Propionibacteriales</taxon>
        <taxon>Nocardioidaceae</taxon>
        <taxon>Nocardioides</taxon>
    </lineage>
</organism>
<keyword evidence="9" id="KW-1185">Reference proteome</keyword>
<feature type="transmembrane region" description="Helical" evidence="6">
    <location>
        <begin position="166"/>
        <end position="184"/>
    </location>
</feature>
<evidence type="ECO:0000256" key="3">
    <source>
        <dbReference type="ARBA" id="ARBA00022692"/>
    </source>
</evidence>